<dbReference type="Proteomes" id="UP000723463">
    <property type="component" value="Unassembled WGS sequence"/>
</dbReference>
<feature type="compositionally biased region" description="Low complexity" evidence="1">
    <location>
        <begin position="106"/>
        <end position="117"/>
    </location>
</feature>
<dbReference type="SMART" id="SM00225">
    <property type="entry name" value="BTB"/>
    <property type="match status" value="1"/>
</dbReference>
<proteinExistence type="predicted"/>
<name>A0A9P6K6C1_9FUNG</name>
<feature type="region of interest" description="Disordered" evidence="1">
    <location>
        <begin position="717"/>
        <end position="750"/>
    </location>
</feature>
<dbReference type="InterPro" id="IPR000210">
    <property type="entry name" value="BTB/POZ_dom"/>
</dbReference>
<dbReference type="AlphaFoldDB" id="A0A9P6K6C1"/>
<feature type="region of interest" description="Disordered" evidence="1">
    <location>
        <begin position="574"/>
        <end position="626"/>
    </location>
</feature>
<organism evidence="3 4">
    <name type="scientific">Mortierella hygrophila</name>
    <dbReference type="NCBI Taxonomy" id="979708"/>
    <lineage>
        <taxon>Eukaryota</taxon>
        <taxon>Fungi</taxon>
        <taxon>Fungi incertae sedis</taxon>
        <taxon>Mucoromycota</taxon>
        <taxon>Mortierellomycotina</taxon>
        <taxon>Mortierellomycetes</taxon>
        <taxon>Mortierellales</taxon>
        <taxon>Mortierellaceae</taxon>
        <taxon>Mortierella</taxon>
    </lineage>
</organism>
<evidence type="ECO:0000256" key="1">
    <source>
        <dbReference type="SAM" id="MobiDB-lite"/>
    </source>
</evidence>
<keyword evidence="4" id="KW-1185">Reference proteome</keyword>
<feature type="region of interest" description="Disordered" evidence="1">
    <location>
        <begin position="791"/>
        <end position="849"/>
    </location>
</feature>
<feature type="compositionally biased region" description="Low complexity" evidence="1">
    <location>
        <begin position="736"/>
        <end position="745"/>
    </location>
</feature>
<feature type="domain" description="BTB" evidence="2">
    <location>
        <begin position="22"/>
        <end position="94"/>
    </location>
</feature>
<reference evidence="3" key="1">
    <citation type="journal article" date="2020" name="Fungal Divers.">
        <title>Resolving the Mortierellaceae phylogeny through synthesis of multi-gene phylogenetics and phylogenomics.</title>
        <authorList>
            <person name="Vandepol N."/>
            <person name="Liber J."/>
            <person name="Desiro A."/>
            <person name="Na H."/>
            <person name="Kennedy M."/>
            <person name="Barry K."/>
            <person name="Grigoriev I.V."/>
            <person name="Miller A.N."/>
            <person name="O'Donnell K."/>
            <person name="Stajich J.E."/>
            <person name="Bonito G."/>
        </authorList>
    </citation>
    <scope>NUCLEOTIDE SEQUENCE</scope>
    <source>
        <strain evidence="3">NRRL 2591</strain>
    </source>
</reference>
<evidence type="ECO:0000313" key="3">
    <source>
        <dbReference type="EMBL" id="KAF9548034.1"/>
    </source>
</evidence>
<feature type="compositionally biased region" description="Basic residues" evidence="1">
    <location>
        <begin position="797"/>
        <end position="809"/>
    </location>
</feature>
<feature type="compositionally biased region" description="Low complexity" evidence="1">
    <location>
        <begin position="957"/>
        <end position="1011"/>
    </location>
</feature>
<accession>A0A9P6K6C1</accession>
<feature type="compositionally biased region" description="Low complexity" evidence="1">
    <location>
        <begin position="1023"/>
        <end position="1032"/>
    </location>
</feature>
<dbReference type="PANTHER" id="PTHR47369">
    <property type="entry name" value="BTB/POZ DOMAIN-CONTAINING PROTEIN"/>
    <property type="match status" value="1"/>
</dbReference>
<feature type="compositionally biased region" description="Polar residues" evidence="1">
    <location>
        <begin position="413"/>
        <end position="423"/>
    </location>
</feature>
<feature type="region of interest" description="Disordered" evidence="1">
    <location>
        <begin position="104"/>
        <end position="130"/>
    </location>
</feature>
<dbReference type="Gene3D" id="3.30.710.10">
    <property type="entry name" value="Potassium Channel Kv1.1, Chain A"/>
    <property type="match status" value="1"/>
</dbReference>
<evidence type="ECO:0000313" key="4">
    <source>
        <dbReference type="Proteomes" id="UP000723463"/>
    </source>
</evidence>
<comment type="caution">
    <text evidence="3">The sequence shown here is derived from an EMBL/GenBank/DDBJ whole genome shotgun (WGS) entry which is preliminary data.</text>
</comment>
<dbReference type="PANTHER" id="PTHR47369:SF1">
    <property type="entry name" value="BTB_POZ DOMAIN-CONTAINING PROTEIN"/>
    <property type="match status" value="1"/>
</dbReference>
<feature type="compositionally biased region" description="Low complexity" evidence="1">
    <location>
        <begin position="925"/>
        <end position="951"/>
    </location>
</feature>
<feature type="compositionally biased region" description="Polar residues" evidence="1">
    <location>
        <begin position="898"/>
        <end position="913"/>
    </location>
</feature>
<dbReference type="SUPFAM" id="SSF54695">
    <property type="entry name" value="POZ domain"/>
    <property type="match status" value="1"/>
</dbReference>
<feature type="compositionally biased region" description="Acidic residues" evidence="1">
    <location>
        <begin position="434"/>
        <end position="449"/>
    </location>
</feature>
<protein>
    <submittedName>
        <fullName evidence="3">Germ cell-less protein-like 1</fullName>
    </submittedName>
</protein>
<dbReference type="InterPro" id="IPR011333">
    <property type="entry name" value="SKP1/BTB/POZ_sf"/>
</dbReference>
<dbReference type="PROSITE" id="PS50097">
    <property type="entry name" value="BTB"/>
    <property type="match status" value="1"/>
</dbReference>
<dbReference type="CDD" id="cd18186">
    <property type="entry name" value="BTB_POZ_ZBTB_KLHL-like"/>
    <property type="match status" value="1"/>
</dbReference>
<sequence>MSSAAGSLAHDMLLAFRDQQLSDITVQAFNQTFYLHRLILLRSGYFRSLILGQGDWIEKSRQAVTIHFDDPYVTLQSFQRIIHWLYGIDFHYTEGSAPLTFKTTPANSSSGSNSHAGLGVPGGGGQSMTRSASAQYYGQPIVEGGRHGLGLNHFVMDHHPTYSDKTSIAGAGGAGTVSVRYYDNIMLDPSDSIDELLISMYAAASYLNITALMEEICSDIAHRIRDNRGLIHYMEYAWKLNNGKAWDIILAQCFYQFFWSTYKSITLQEMLVSPEMPLAGLVKTLVSESLYVPNEYERYQLVKGIMLRRLGLETEKLMSWVYNYHEQDWFGILKELDDNGTWSYELTSDAFLNNIQDWESTSTAEYEDAVDTDHDWASTTKELRRRSSQISTSLHFEADDDEEDRAATPTAEKVSSSASQPLKQSPLRKRQENADSEEEDAVEQEEDGMEGTATEQPETPVMKEMKEMKATTPQSPVLETTPQSPILDTAMSSPALSALSISSDTLPRHQVRELLIFMYILHHSIHYTHMSFDNLHQILTDGMVLPSRIKDAFWRQHLLRRIAVSTSTTLPYLSAPSTPPLGRYHGAGPAQRERRTPIVSASSRAKMSGSSRPSPVPTSSPPTNSHGLLPIRFSTSLFISRRDLMTDGKHFTSSTFYGGSWWSIQVGNNLNAAGQVGVFLSSAPVPRVVPNAGGGRALGGSGSSHSSFFSALRGDRAGTASAPMRDRRGGGGSTTGGSTQADQGANGDCSSVYSRQRELDCSYRIYMTSNVVEAPQYFAATASNRLEEIRGSDYGHSHNHHHHHHHHHTPTGSSTGANNDIFRPRAVGLGGGLGSSSLPNSPELGSSSFVRTTQKIASEDEMICHDMFKLNEGWGYKKSNYLTRVARYIRDQPPKAAQNPSNVYPPDSTSPQQARAPANGPPPLQHQQQQQQQQALPLQQHVHQQQQQQPGNPLPQVPLHHGQQQHGPLHHQGQGQGQQHQHQQAQQAHAQGVPLHILQQQQQQQQQQPQIPHDHLQNGGHGTQAATHTTNQYTLGPDETEDDGLWIHFVVKVGWSDRKNTPEKAVS</sequence>
<feature type="region of interest" description="Disordered" evidence="1">
    <location>
        <begin position="894"/>
        <end position="1042"/>
    </location>
</feature>
<gene>
    <name evidence="3" type="primary">GMCL1</name>
    <name evidence="3" type="ORF">EC957_007317</name>
</gene>
<dbReference type="EMBL" id="JAAAXW010000034">
    <property type="protein sequence ID" value="KAF9548034.1"/>
    <property type="molecule type" value="Genomic_DNA"/>
</dbReference>
<evidence type="ECO:0000259" key="2">
    <source>
        <dbReference type="PROSITE" id="PS50097"/>
    </source>
</evidence>
<feature type="compositionally biased region" description="Low complexity" evidence="1">
    <location>
        <begin position="600"/>
        <end position="613"/>
    </location>
</feature>
<feature type="compositionally biased region" description="Low complexity" evidence="1">
    <location>
        <begin position="835"/>
        <end position="848"/>
    </location>
</feature>
<feature type="region of interest" description="Disordered" evidence="1">
    <location>
        <begin position="379"/>
        <end position="460"/>
    </location>
</feature>